<dbReference type="Pfam" id="PF00072">
    <property type="entry name" value="Response_reg"/>
    <property type="match status" value="1"/>
</dbReference>
<evidence type="ECO:0000313" key="8">
    <source>
        <dbReference type="EMBL" id="OTO08857.1"/>
    </source>
</evidence>
<keyword evidence="3" id="KW-0804">Transcription</keyword>
<dbReference type="PROSITE" id="PS01124">
    <property type="entry name" value="HTH_ARAC_FAMILY_2"/>
    <property type="match status" value="1"/>
</dbReference>
<keyword evidence="2" id="KW-0238">DNA-binding</keyword>
<dbReference type="RefSeq" id="WP_086330765.1">
    <property type="nucleotide sequence ID" value="NZ_NGLE02000001.1"/>
</dbReference>
<evidence type="ECO:0000313" key="7">
    <source>
        <dbReference type="EMBL" id="MEI5994392.1"/>
    </source>
</evidence>
<dbReference type="STRING" id="1834181.A5880_001857"/>
<evidence type="ECO:0000256" key="3">
    <source>
        <dbReference type="ARBA" id="ARBA00023163"/>
    </source>
</evidence>
<evidence type="ECO:0000313" key="9">
    <source>
        <dbReference type="Proteomes" id="UP000195139"/>
    </source>
</evidence>
<dbReference type="PANTHER" id="PTHR43280:SF28">
    <property type="entry name" value="HTH-TYPE TRANSCRIPTIONAL ACTIVATOR RHAS"/>
    <property type="match status" value="1"/>
</dbReference>
<dbReference type="InterPro" id="IPR001789">
    <property type="entry name" value="Sig_transdc_resp-reg_receiver"/>
</dbReference>
<dbReference type="Gene3D" id="3.40.50.2300">
    <property type="match status" value="1"/>
</dbReference>
<protein>
    <recommendedName>
        <fullName evidence="10">Two-component system response regulator</fullName>
    </recommendedName>
</protein>
<dbReference type="SMART" id="SM00342">
    <property type="entry name" value="HTH_ARAC"/>
    <property type="match status" value="1"/>
</dbReference>
<reference evidence="7 9" key="2">
    <citation type="submission" date="2018-07" db="EMBL/GenBank/DDBJ databases">
        <title>The Genome Sequence of Enterococcus sp. DIV0659b.</title>
        <authorList>
            <consortium name="The Broad Institute Genomics Platform"/>
            <consortium name="The Broad Institute Genomic Center for Infectious Diseases"/>
            <person name="Earl A."/>
            <person name="Manson A."/>
            <person name="Schwartman J."/>
            <person name="Gilmore M."/>
            <person name="Abouelleil A."/>
            <person name="Cao P."/>
            <person name="Chapman S."/>
            <person name="Cusick C."/>
            <person name="Shea T."/>
            <person name="Young S."/>
            <person name="Neafsey D."/>
            <person name="Nusbaum C."/>
            <person name="Birren B."/>
        </authorList>
    </citation>
    <scope>NUCLEOTIDE SEQUENCE [LARGE SCALE GENOMIC DNA]</scope>
    <source>
        <strain evidence="7 9">4G2_DIV0659</strain>
    </source>
</reference>
<dbReference type="AlphaFoldDB" id="A0A242CF44"/>
<organism evidence="8">
    <name type="scientific">Candidatus Enterococcus mansonii</name>
    <dbReference type="NCBI Taxonomy" id="1834181"/>
    <lineage>
        <taxon>Bacteria</taxon>
        <taxon>Bacillati</taxon>
        <taxon>Bacillota</taxon>
        <taxon>Bacilli</taxon>
        <taxon>Lactobacillales</taxon>
        <taxon>Enterococcaceae</taxon>
        <taxon>Enterococcus</taxon>
    </lineage>
</organism>
<accession>A0A242CF44</accession>
<dbReference type="GO" id="GO:0003700">
    <property type="term" value="F:DNA-binding transcription factor activity"/>
    <property type="evidence" value="ECO:0007669"/>
    <property type="project" value="InterPro"/>
</dbReference>
<dbReference type="Gene3D" id="1.10.10.60">
    <property type="entry name" value="Homeodomain-like"/>
    <property type="match status" value="2"/>
</dbReference>
<evidence type="ECO:0000256" key="1">
    <source>
        <dbReference type="ARBA" id="ARBA00023015"/>
    </source>
</evidence>
<gene>
    <name evidence="8" type="ORF">A5880_001857</name>
    <name evidence="7" type="ORF">A5880_001950</name>
</gene>
<dbReference type="Pfam" id="PF12833">
    <property type="entry name" value="HTH_18"/>
    <property type="match status" value="1"/>
</dbReference>
<feature type="domain" description="Response regulatory" evidence="6">
    <location>
        <begin position="4"/>
        <end position="121"/>
    </location>
</feature>
<evidence type="ECO:0000256" key="4">
    <source>
        <dbReference type="PROSITE-ProRule" id="PRU00169"/>
    </source>
</evidence>
<dbReference type="InterPro" id="IPR018060">
    <property type="entry name" value="HTH_AraC"/>
</dbReference>
<reference evidence="8" key="1">
    <citation type="submission" date="2017-05" db="EMBL/GenBank/DDBJ databases">
        <title>The Genome Sequence of Enterococcus sp. 4G2_DIV0659.</title>
        <authorList>
            <consortium name="The Broad Institute Genomics Platform"/>
            <consortium name="The Broad Institute Genomic Center for Infectious Diseases"/>
            <person name="Earl A."/>
            <person name="Manson A."/>
            <person name="Schwartman J."/>
            <person name="Gilmore M."/>
            <person name="Abouelleil A."/>
            <person name="Cao P."/>
            <person name="Chapman S."/>
            <person name="Cusick C."/>
            <person name="Shea T."/>
            <person name="Young S."/>
            <person name="Neafsey D."/>
            <person name="Nusbaum C."/>
            <person name="Birren B."/>
        </authorList>
    </citation>
    <scope>NUCLEOTIDE SEQUENCE [LARGE SCALE GENOMIC DNA]</scope>
    <source>
        <strain evidence="8">4G2_DIV0659</strain>
    </source>
</reference>
<comment type="caution">
    <text evidence="8">The sequence shown here is derived from an EMBL/GenBank/DDBJ whole genome shotgun (WGS) entry which is preliminary data.</text>
</comment>
<dbReference type="PRINTS" id="PR00032">
    <property type="entry name" value="HTHARAC"/>
</dbReference>
<evidence type="ECO:0000256" key="2">
    <source>
        <dbReference type="ARBA" id="ARBA00023125"/>
    </source>
</evidence>
<dbReference type="GO" id="GO:0043565">
    <property type="term" value="F:sequence-specific DNA binding"/>
    <property type="evidence" value="ECO:0007669"/>
    <property type="project" value="InterPro"/>
</dbReference>
<dbReference type="PROSITE" id="PS00041">
    <property type="entry name" value="HTH_ARAC_FAMILY_1"/>
    <property type="match status" value="1"/>
</dbReference>
<feature type="modified residue" description="4-aspartylphosphate" evidence="4">
    <location>
        <position position="56"/>
    </location>
</feature>
<dbReference type="InterPro" id="IPR009057">
    <property type="entry name" value="Homeodomain-like_sf"/>
</dbReference>
<dbReference type="SUPFAM" id="SSF52172">
    <property type="entry name" value="CheY-like"/>
    <property type="match status" value="1"/>
</dbReference>
<dbReference type="Proteomes" id="UP000195139">
    <property type="component" value="Unassembled WGS sequence"/>
</dbReference>
<dbReference type="SMART" id="SM00448">
    <property type="entry name" value="REC"/>
    <property type="match status" value="1"/>
</dbReference>
<dbReference type="InterPro" id="IPR018062">
    <property type="entry name" value="HTH_AraC-typ_CS"/>
</dbReference>
<sequence length="499" mass="58196">MTYNVLLVDDEYMIVNGLKKIISWETEGFTIKGTARNPKEALTLMETEAIDLVITDITMPEMTGLEFIEAAQKEAGQFEFMILSGYQKFDFLKGGLQLGAINYLMKPVDKEELLKSVKKAKTRLDSRTQEETRKGLYSDILLSQWVNGEIDTDSLEELSDLVAIEEEVDWTVLLIEVNREQKIYFTEWLKEKGQCLFFSRNLGDKSLLVHIFRGNKRQLNQLIAENPLQSMRDDSWLISIGETVKDWEDVPDSFEKASQTLQRYKFYETSGSNILYSVFSDDFDLSSDIINFNKTLMVGDFTTIEGVVGEIFTKTQKIGARPEDVRHITFMLFMDIYRCFNHLDEGEYQQVLDDINHSSNADRLREILFTTLKQITREKISYEYSENVQNVIDKIRSDYTSELTLKYVAQSLHLNVMYLGQLFKKETKKSFSQYLNQYRMKKAQNLLLYSDDNVNEIADKIGFNNSTYFSQMFKKMNDLTPKEFREKYKHRYHSIGEDG</sequence>
<dbReference type="InterPro" id="IPR020449">
    <property type="entry name" value="Tscrpt_reg_AraC-type_HTH"/>
</dbReference>
<evidence type="ECO:0000259" key="6">
    <source>
        <dbReference type="PROSITE" id="PS50110"/>
    </source>
</evidence>
<keyword evidence="4" id="KW-0597">Phosphoprotein</keyword>
<dbReference type="EMBL" id="NGLE02000001">
    <property type="protein sequence ID" value="MEI5994392.1"/>
    <property type="molecule type" value="Genomic_DNA"/>
</dbReference>
<evidence type="ECO:0000259" key="5">
    <source>
        <dbReference type="PROSITE" id="PS01124"/>
    </source>
</evidence>
<dbReference type="InterPro" id="IPR011006">
    <property type="entry name" value="CheY-like_superfamily"/>
</dbReference>
<dbReference type="GO" id="GO:0000160">
    <property type="term" value="P:phosphorelay signal transduction system"/>
    <property type="evidence" value="ECO:0007669"/>
    <property type="project" value="InterPro"/>
</dbReference>
<dbReference type="PROSITE" id="PS50110">
    <property type="entry name" value="RESPONSE_REGULATORY"/>
    <property type="match status" value="1"/>
</dbReference>
<dbReference type="SUPFAM" id="SSF46689">
    <property type="entry name" value="Homeodomain-like"/>
    <property type="match status" value="2"/>
</dbReference>
<dbReference type="PANTHER" id="PTHR43280">
    <property type="entry name" value="ARAC-FAMILY TRANSCRIPTIONAL REGULATOR"/>
    <property type="match status" value="1"/>
</dbReference>
<proteinExistence type="predicted"/>
<dbReference type="OrthoDB" id="342399at2"/>
<keyword evidence="9" id="KW-1185">Reference proteome</keyword>
<dbReference type="CDD" id="cd17536">
    <property type="entry name" value="REC_YesN-like"/>
    <property type="match status" value="1"/>
</dbReference>
<evidence type="ECO:0008006" key="10">
    <source>
        <dbReference type="Google" id="ProtNLM"/>
    </source>
</evidence>
<name>A0A242CF44_9ENTE</name>
<dbReference type="EMBL" id="NGLE01000002">
    <property type="protein sequence ID" value="OTO08857.1"/>
    <property type="molecule type" value="Genomic_DNA"/>
</dbReference>
<keyword evidence="1" id="KW-0805">Transcription regulation</keyword>
<feature type="domain" description="HTH araC/xylS-type" evidence="5">
    <location>
        <begin position="389"/>
        <end position="487"/>
    </location>
</feature>